<dbReference type="AlphaFoldDB" id="L7JXF1"/>
<feature type="compositionally biased region" description="Polar residues" evidence="1">
    <location>
        <begin position="71"/>
        <end position="81"/>
    </location>
</feature>
<gene>
    <name evidence="2" type="ORF">THOM_1035</name>
</gene>
<dbReference type="VEuPathDB" id="MicrosporidiaDB:THOM_1035"/>
<feature type="region of interest" description="Disordered" evidence="1">
    <location>
        <begin position="71"/>
        <end position="103"/>
    </location>
</feature>
<dbReference type="Proteomes" id="UP000011185">
    <property type="component" value="Unassembled WGS sequence"/>
</dbReference>
<dbReference type="HOGENOM" id="CLU_1187494_0_0_1"/>
<evidence type="ECO:0000313" key="3">
    <source>
        <dbReference type="Proteomes" id="UP000011185"/>
    </source>
</evidence>
<feature type="non-terminal residue" evidence="2">
    <location>
        <position position="1"/>
    </location>
</feature>
<evidence type="ECO:0000313" key="2">
    <source>
        <dbReference type="EMBL" id="ELQ75995.1"/>
    </source>
</evidence>
<feature type="compositionally biased region" description="Basic and acidic residues" evidence="1">
    <location>
        <begin position="200"/>
        <end position="219"/>
    </location>
</feature>
<keyword evidence="3" id="KW-1185">Reference proteome</keyword>
<feature type="compositionally biased region" description="Polar residues" evidence="1">
    <location>
        <begin position="185"/>
        <end position="196"/>
    </location>
</feature>
<organism evidence="2 3">
    <name type="scientific">Trachipleistophora hominis</name>
    <name type="common">Microsporidian parasite</name>
    <dbReference type="NCBI Taxonomy" id="72359"/>
    <lineage>
        <taxon>Eukaryota</taxon>
        <taxon>Fungi</taxon>
        <taxon>Fungi incertae sedis</taxon>
        <taxon>Microsporidia</taxon>
        <taxon>Pleistophoridae</taxon>
        <taxon>Trachipleistophora</taxon>
    </lineage>
</organism>
<protein>
    <submittedName>
        <fullName evidence="2">Uncharacterized protein</fullName>
    </submittedName>
</protein>
<accession>L7JXF1</accession>
<feature type="region of interest" description="Disordered" evidence="1">
    <location>
        <begin position="161"/>
        <end position="234"/>
    </location>
</feature>
<proteinExistence type="predicted"/>
<feature type="compositionally biased region" description="Basic and acidic residues" evidence="1">
    <location>
        <begin position="161"/>
        <end position="179"/>
    </location>
</feature>
<name>L7JXF1_TRAHO</name>
<reference evidence="2 3" key="1">
    <citation type="journal article" date="2012" name="PLoS Pathog.">
        <title>The genome of the obligate intracellular parasite Trachipleistophora hominis: new insights into microsporidian genome dynamics and reductive evolution.</title>
        <authorList>
            <person name="Heinz E."/>
            <person name="Williams T.A."/>
            <person name="Nakjang S."/>
            <person name="Noel C.J."/>
            <person name="Swan D.C."/>
            <person name="Goldberg A.V."/>
            <person name="Harris S.R."/>
            <person name="Weinmaier T."/>
            <person name="Markert S."/>
            <person name="Becher D."/>
            <person name="Bernhardt J."/>
            <person name="Dagan T."/>
            <person name="Hacker C."/>
            <person name="Lucocq J.M."/>
            <person name="Schweder T."/>
            <person name="Rattei T."/>
            <person name="Hall N."/>
            <person name="Hirt R.P."/>
            <person name="Embley T.M."/>
        </authorList>
    </citation>
    <scope>NUCLEOTIDE SEQUENCE [LARGE SCALE GENOMIC DNA]</scope>
</reference>
<sequence>VSDGVGKREEQEQSEVDYDSSAFMEIECELTNTCLTIEVAKGCLENTVLLTINGGGKVKMNERNLQDSVTNDEALSYSSTETIDEVHDSETSSEVAKGESTNSNHYTSITKEFQLTEHETCQSSSGKFVVDGKKHIVGRGPGGKFQFFKQPGPENCVLEQEQKMSHRNSESKPHDRNYEADESDQSSTGNSTSTMYQLRIGDRDSDTVRDTQYGEHKVSNTETYGNNDIKESTV</sequence>
<dbReference type="EMBL" id="JH993889">
    <property type="protein sequence ID" value="ELQ75995.1"/>
    <property type="molecule type" value="Genomic_DNA"/>
</dbReference>
<evidence type="ECO:0000256" key="1">
    <source>
        <dbReference type="SAM" id="MobiDB-lite"/>
    </source>
</evidence>
<dbReference type="InParanoid" id="L7JXF1"/>